<keyword evidence="2" id="KW-1185">Reference proteome</keyword>
<name>A0A8K1LPF3_9PASS</name>
<dbReference type="OrthoDB" id="9400228at2759"/>
<evidence type="ECO:0000313" key="1">
    <source>
        <dbReference type="EMBL" id="TRZ21830.1"/>
    </source>
</evidence>
<accession>A0A8K1LPF3</accession>
<comment type="caution">
    <text evidence="1">The sequence shown here is derived from an EMBL/GenBank/DDBJ whole genome shotgun (WGS) entry which is preliminary data.</text>
</comment>
<proteinExistence type="predicted"/>
<dbReference type="PANTHER" id="PTHR33332">
    <property type="entry name" value="REVERSE TRANSCRIPTASE DOMAIN-CONTAINING PROTEIN"/>
    <property type="match status" value="1"/>
</dbReference>
<evidence type="ECO:0000313" key="2">
    <source>
        <dbReference type="Proteomes" id="UP000796761"/>
    </source>
</evidence>
<protein>
    <submittedName>
        <fullName evidence="1">Uncharacterized protein</fullName>
    </submittedName>
</protein>
<reference evidence="1" key="1">
    <citation type="submission" date="2019-04" db="EMBL/GenBank/DDBJ databases">
        <title>Genome assembly of Zosterops borbonicus 15179.</title>
        <authorList>
            <person name="Leroy T."/>
            <person name="Anselmetti Y."/>
            <person name="Tilak M.-K."/>
            <person name="Nabholz B."/>
        </authorList>
    </citation>
    <scope>NUCLEOTIDE SEQUENCE</scope>
    <source>
        <strain evidence="1">HGM_15179</strain>
        <tissue evidence="1">Muscle</tissue>
    </source>
</reference>
<sequence>MVLYKLEKWAHGSLMKFNKAKNKVLHLGQGSPWYQYRLEGGGIESSPAEKDLVVLLDEKLDMTWQCALAAQRANLTLDYIKRNVASRSRAVILPLYSAPTIAYLDC</sequence>
<gene>
    <name evidence="1" type="ORF">HGM15179_005278</name>
</gene>
<dbReference type="Proteomes" id="UP000796761">
    <property type="component" value="Unassembled WGS sequence"/>
</dbReference>
<dbReference type="EMBL" id="SWJQ01000110">
    <property type="protein sequence ID" value="TRZ21830.1"/>
    <property type="molecule type" value="Genomic_DNA"/>
</dbReference>
<dbReference type="AlphaFoldDB" id="A0A8K1LPF3"/>
<organism evidence="1 2">
    <name type="scientific">Zosterops borbonicus</name>
    <dbReference type="NCBI Taxonomy" id="364589"/>
    <lineage>
        <taxon>Eukaryota</taxon>
        <taxon>Metazoa</taxon>
        <taxon>Chordata</taxon>
        <taxon>Craniata</taxon>
        <taxon>Vertebrata</taxon>
        <taxon>Euteleostomi</taxon>
        <taxon>Archelosauria</taxon>
        <taxon>Archosauria</taxon>
        <taxon>Dinosauria</taxon>
        <taxon>Saurischia</taxon>
        <taxon>Theropoda</taxon>
        <taxon>Coelurosauria</taxon>
        <taxon>Aves</taxon>
        <taxon>Neognathae</taxon>
        <taxon>Neoaves</taxon>
        <taxon>Telluraves</taxon>
        <taxon>Australaves</taxon>
        <taxon>Passeriformes</taxon>
        <taxon>Sylvioidea</taxon>
        <taxon>Zosteropidae</taxon>
        <taxon>Zosterops</taxon>
    </lineage>
</organism>